<reference evidence="2 3" key="1">
    <citation type="journal article" date="2023" name="Sci. Data">
        <title>Genome assembly of the Korean intertidal mud-creeper Batillaria attramentaria.</title>
        <authorList>
            <person name="Patra A.K."/>
            <person name="Ho P.T."/>
            <person name="Jun S."/>
            <person name="Lee S.J."/>
            <person name="Kim Y."/>
            <person name="Won Y.J."/>
        </authorList>
    </citation>
    <scope>NUCLEOTIDE SEQUENCE [LARGE SCALE GENOMIC DNA]</scope>
    <source>
        <strain evidence="2">Wonlab-2016</strain>
    </source>
</reference>
<keyword evidence="3" id="KW-1185">Reference proteome</keyword>
<gene>
    <name evidence="2" type="ORF">BaRGS_00001627</name>
</gene>
<organism evidence="2 3">
    <name type="scientific">Batillaria attramentaria</name>
    <dbReference type="NCBI Taxonomy" id="370345"/>
    <lineage>
        <taxon>Eukaryota</taxon>
        <taxon>Metazoa</taxon>
        <taxon>Spiralia</taxon>
        <taxon>Lophotrochozoa</taxon>
        <taxon>Mollusca</taxon>
        <taxon>Gastropoda</taxon>
        <taxon>Caenogastropoda</taxon>
        <taxon>Sorbeoconcha</taxon>
        <taxon>Cerithioidea</taxon>
        <taxon>Batillariidae</taxon>
        <taxon>Batillaria</taxon>
    </lineage>
</organism>
<evidence type="ECO:0000313" key="3">
    <source>
        <dbReference type="Proteomes" id="UP001519460"/>
    </source>
</evidence>
<comment type="caution">
    <text evidence="2">The sequence shown here is derived from an EMBL/GenBank/DDBJ whole genome shotgun (WGS) entry which is preliminary data.</text>
</comment>
<accession>A0ABD0M7M8</accession>
<feature type="non-terminal residue" evidence="2">
    <location>
        <position position="1"/>
    </location>
</feature>
<protein>
    <submittedName>
        <fullName evidence="2">Uncharacterized protein</fullName>
    </submittedName>
</protein>
<feature type="region of interest" description="Disordered" evidence="1">
    <location>
        <begin position="267"/>
        <end position="291"/>
    </location>
</feature>
<evidence type="ECO:0000256" key="1">
    <source>
        <dbReference type="SAM" id="MobiDB-lite"/>
    </source>
</evidence>
<dbReference type="EMBL" id="JACVVK020000004">
    <property type="protein sequence ID" value="KAK7507692.1"/>
    <property type="molecule type" value="Genomic_DNA"/>
</dbReference>
<dbReference type="Proteomes" id="UP001519460">
    <property type="component" value="Unassembled WGS sequence"/>
</dbReference>
<sequence length="302" mass="33593">RKAPDTLPRQFLFRILRVWMWFVPKVFQHNGDAILCMPWTATTRKHGEEEEVNIGERRQSKSELVPASTVPARHTPRRRVKCEGPGTVGKKVTFDLIVIIFPKESTQTSVVSTKVGAQCFCSHTENKCLQPNQEHNAVYVEVNSTDCFHSLLPCLFVHNLDSSIGAKINPIQITAGGRCPPRFSDDFHRSEKSLREAVKTAMIVVSVGVGDTEAAPCTQECVSVSGSWHSVGEIGRLRLRGISWRDPLNPARQPTVPRLLALAGDVSRPEQTSSLDREPLHPRRKQNSGGVLDWLPVVPGIE</sequence>
<name>A0ABD0M7M8_9CAEN</name>
<feature type="region of interest" description="Disordered" evidence="1">
    <location>
        <begin position="47"/>
        <end position="79"/>
    </location>
</feature>
<evidence type="ECO:0000313" key="2">
    <source>
        <dbReference type="EMBL" id="KAK7507692.1"/>
    </source>
</evidence>
<proteinExistence type="predicted"/>
<dbReference type="AlphaFoldDB" id="A0ABD0M7M8"/>